<dbReference type="EMBL" id="DF968182">
    <property type="protein sequence ID" value="GAP43212.1"/>
    <property type="molecule type" value="Genomic_DNA"/>
</dbReference>
<dbReference type="AlphaFoldDB" id="A0A0S7BRK6"/>
<proteinExistence type="predicted"/>
<accession>A0A0S7BRK6</accession>
<name>A0A0S7BRK6_9BACT</name>
<protein>
    <submittedName>
        <fullName evidence="1">Uncharacterized protein</fullName>
    </submittedName>
</protein>
<keyword evidence="2" id="KW-1185">Reference proteome</keyword>
<gene>
    <name evidence="1" type="ORF">TBC1_111359</name>
</gene>
<organism evidence="1">
    <name type="scientific">Lentimicrobium saccharophilum</name>
    <dbReference type="NCBI Taxonomy" id="1678841"/>
    <lineage>
        <taxon>Bacteria</taxon>
        <taxon>Pseudomonadati</taxon>
        <taxon>Bacteroidota</taxon>
        <taxon>Bacteroidia</taxon>
        <taxon>Bacteroidales</taxon>
        <taxon>Lentimicrobiaceae</taxon>
        <taxon>Lentimicrobium</taxon>
    </lineage>
</organism>
<evidence type="ECO:0000313" key="1">
    <source>
        <dbReference type="EMBL" id="GAP43212.1"/>
    </source>
</evidence>
<evidence type="ECO:0000313" key="2">
    <source>
        <dbReference type="Proteomes" id="UP000053091"/>
    </source>
</evidence>
<sequence>MVKTFGFLLESCLIIPWPGNQEKAGNGADPRKHHKPACTLENAIRTLEIIKKFLLEKKNFSKWIGISKIY</sequence>
<reference evidence="1" key="1">
    <citation type="journal article" date="2015" name="Genome Announc.">
        <title>Draft Genome Sequence of Bacteroidales Strain TBC1, a Novel Isolate from a Methanogenic Wastewater Treatment System.</title>
        <authorList>
            <person name="Tourlousse D.M."/>
            <person name="Matsuura N."/>
            <person name="Sun L."/>
            <person name="Toyonaga M."/>
            <person name="Kuroda K."/>
            <person name="Ohashi A."/>
            <person name="Cruz R."/>
            <person name="Yamaguchi T."/>
            <person name="Sekiguchi Y."/>
        </authorList>
    </citation>
    <scope>NUCLEOTIDE SEQUENCE [LARGE SCALE GENOMIC DNA]</scope>
    <source>
        <strain evidence="1">TBC1</strain>
    </source>
</reference>
<dbReference type="Proteomes" id="UP000053091">
    <property type="component" value="Unassembled WGS sequence"/>
</dbReference>